<dbReference type="GO" id="GO:0008270">
    <property type="term" value="F:zinc ion binding"/>
    <property type="evidence" value="ECO:0007669"/>
    <property type="project" value="UniProtKB-KW"/>
</dbReference>
<dbReference type="SUPFAM" id="SSF50630">
    <property type="entry name" value="Acid proteases"/>
    <property type="match status" value="1"/>
</dbReference>
<dbReference type="Pfam" id="PF00078">
    <property type="entry name" value="RVT_1"/>
    <property type="match status" value="1"/>
</dbReference>
<dbReference type="CDD" id="cd01647">
    <property type="entry name" value="RT_LTR"/>
    <property type="match status" value="1"/>
</dbReference>
<dbReference type="Gene3D" id="3.30.70.270">
    <property type="match status" value="2"/>
</dbReference>
<keyword evidence="6" id="KW-0064">Aspartyl protease</keyword>
<dbReference type="Gene3D" id="4.10.60.10">
    <property type="entry name" value="Zinc finger, CCHC-type"/>
    <property type="match status" value="1"/>
</dbReference>
<dbReference type="SUPFAM" id="SSF56672">
    <property type="entry name" value="DNA/RNA polymerases"/>
    <property type="match status" value="1"/>
</dbReference>
<dbReference type="GO" id="GO:0004190">
    <property type="term" value="F:aspartic-type endopeptidase activity"/>
    <property type="evidence" value="ECO:0007669"/>
    <property type="project" value="UniProtKB-KW"/>
</dbReference>
<dbReference type="GO" id="GO:0004519">
    <property type="term" value="F:endonuclease activity"/>
    <property type="evidence" value="ECO:0007669"/>
    <property type="project" value="UniProtKB-KW"/>
</dbReference>
<dbReference type="InterPro" id="IPR043502">
    <property type="entry name" value="DNA/RNA_pol_sf"/>
</dbReference>
<dbReference type="GO" id="GO:0006508">
    <property type="term" value="P:proteolysis"/>
    <property type="evidence" value="ECO:0007669"/>
    <property type="project" value="UniProtKB-KW"/>
</dbReference>
<dbReference type="InterPro" id="IPR018061">
    <property type="entry name" value="Retropepsins"/>
</dbReference>
<dbReference type="GO" id="GO:0003964">
    <property type="term" value="F:RNA-directed DNA polymerase activity"/>
    <property type="evidence" value="ECO:0007669"/>
    <property type="project" value="UniProtKB-KW"/>
</dbReference>
<keyword evidence="3" id="KW-0808">Transferase</keyword>
<dbReference type="InterPro" id="IPR041373">
    <property type="entry name" value="RT_RNaseH"/>
</dbReference>
<dbReference type="KEGG" id="vg:31653071"/>
<keyword evidence="2" id="KW-0645">Protease</keyword>
<name>A0A1U9IRR4_9VIRU</name>
<reference evidence="15 16" key="1">
    <citation type="journal article" date="2017" name="Arch. Virol.">
        <title>Characterization of a new badnavirus from Wisteria sinensis.</title>
        <authorList>
            <person name="Li Y."/>
            <person name="Deng C."/>
            <person name="Qiao Y."/>
            <person name="Zhao X."/>
            <person name="Zhou Q."/>
        </authorList>
    </citation>
    <scope>NUCLEOTIDE SEQUENCE [LARGE SCALE GENOMIC DNA]</scope>
    <source>
        <strain evidence="15">ZT-1</strain>
    </source>
</reference>
<dbReference type="InterPro" id="IPR000477">
    <property type="entry name" value="RT_dom"/>
</dbReference>
<dbReference type="InterPro" id="IPR051320">
    <property type="entry name" value="Viral_Replic_Matur_Polypro"/>
</dbReference>
<evidence type="ECO:0000256" key="1">
    <source>
        <dbReference type="ARBA" id="ARBA00012493"/>
    </source>
</evidence>
<keyword evidence="9" id="KW-0460">Magnesium</keyword>
<dbReference type="Pfam" id="PF17917">
    <property type="entry name" value="RT_RNaseH"/>
    <property type="match status" value="1"/>
</dbReference>
<dbReference type="FunFam" id="3.10.10.10:FF:000007">
    <property type="entry name" value="Retrovirus-related Pol polyprotein from transposon 17.6-like Protein"/>
    <property type="match status" value="1"/>
</dbReference>
<feature type="region of interest" description="Disordered" evidence="12">
    <location>
        <begin position="23"/>
        <end position="47"/>
    </location>
</feature>
<dbReference type="InterPro" id="IPR036875">
    <property type="entry name" value="Znf_CCHC_sf"/>
</dbReference>
<keyword evidence="16" id="KW-1185">Reference proteome</keyword>
<proteinExistence type="predicted"/>
<evidence type="ECO:0000313" key="16">
    <source>
        <dbReference type="Proteomes" id="UP000202758"/>
    </source>
</evidence>
<dbReference type="EC" id="2.7.7.49" evidence="1"/>
<dbReference type="EMBL" id="KX168422">
    <property type="protein sequence ID" value="AQM50987.1"/>
    <property type="molecule type" value="Genomic_DNA"/>
</dbReference>
<dbReference type="Gene3D" id="2.40.70.10">
    <property type="entry name" value="Acid Proteases"/>
    <property type="match status" value="1"/>
</dbReference>
<keyword evidence="11" id="KW-0862">Zinc</keyword>
<dbReference type="Pfam" id="PF22909">
    <property type="entry name" value="Caulimovir_coat_dom"/>
    <property type="match status" value="1"/>
</dbReference>
<dbReference type="PROSITE" id="PS50878">
    <property type="entry name" value="RT_POL"/>
    <property type="match status" value="1"/>
</dbReference>
<organism evidence="15 16">
    <name type="scientific">Wisteria badnavirus 1</name>
    <dbReference type="NCBI Taxonomy" id="1973265"/>
    <lineage>
        <taxon>Viruses</taxon>
        <taxon>Riboviria</taxon>
        <taxon>Pararnavirae</taxon>
        <taxon>Artverviricota</taxon>
        <taxon>Revtraviricetes</taxon>
        <taxon>Ortervirales</taxon>
        <taxon>Caulimoviridae</taxon>
        <taxon>Badnavirus</taxon>
        <taxon>Badnavirus wisteriae</taxon>
    </lineage>
</organism>
<dbReference type="InterPro" id="IPR001878">
    <property type="entry name" value="Znf_CCHC"/>
</dbReference>
<keyword evidence="7" id="KW-0255">Endonuclease</keyword>
<evidence type="ECO:0000259" key="13">
    <source>
        <dbReference type="PROSITE" id="PS50158"/>
    </source>
</evidence>
<dbReference type="Pfam" id="PF00098">
    <property type="entry name" value="zf-CCHC"/>
    <property type="match status" value="1"/>
</dbReference>
<evidence type="ECO:0000256" key="2">
    <source>
        <dbReference type="ARBA" id="ARBA00022670"/>
    </source>
</evidence>
<dbReference type="PANTHER" id="PTHR33064:SF37">
    <property type="entry name" value="RIBONUCLEASE H"/>
    <property type="match status" value="1"/>
</dbReference>
<dbReference type="Pfam" id="PF00077">
    <property type="entry name" value="RVP"/>
    <property type="match status" value="1"/>
</dbReference>
<evidence type="ECO:0000256" key="9">
    <source>
        <dbReference type="ARBA" id="ARBA00022842"/>
    </source>
</evidence>
<dbReference type="PROSITE" id="PS50158">
    <property type="entry name" value="ZF_CCHC"/>
    <property type="match status" value="1"/>
</dbReference>
<evidence type="ECO:0000256" key="10">
    <source>
        <dbReference type="ARBA" id="ARBA00022918"/>
    </source>
</evidence>
<keyword evidence="8" id="KW-0378">Hydrolase</keyword>
<dbReference type="InterPro" id="IPR036397">
    <property type="entry name" value="RNaseH_sf"/>
</dbReference>
<evidence type="ECO:0000256" key="3">
    <source>
        <dbReference type="ARBA" id="ARBA00022679"/>
    </source>
</evidence>
<evidence type="ECO:0000256" key="5">
    <source>
        <dbReference type="ARBA" id="ARBA00022722"/>
    </source>
</evidence>
<dbReference type="SUPFAM" id="SSF57756">
    <property type="entry name" value="Retrovirus zinc finger-like domains"/>
    <property type="match status" value="1"/>
</dbReference>
<feature type="domain" description="Reverse transcriptase" evidence="14">
    <location>
        <begin position="1356"/>
        <end position="1546"/>
    </location>
</feature>
<keyword evidence="11" id="KW-0479">Metal-binding</keyword>
<protein>
    <recommendedName>
        <fullName evidence="1">RNA-directed DNA polymerase</fullName>
        <ecNumber evidence="1">2.7.7.49</ecNumber>
    </recommendedName>
</protein>
<dbReference type="InterPro" id="IPR021109">
    <property type="entry name" value="Peptidase_aspartic_dom_sf"/>
</dbReference>
<feature type="domain" description="CCHC-type" evidence="13">
    <location>
        <begin position="817"/>
        <end position="832"/>
    </location>
</feature>
<evidence type="ECO:0000256" key="4">
    <source>
        <dbReference type="ARBA" id="ARBA00022695"/>
    </source>
</evidence>
<accession>A0A1U9IRR4</accession>
<evidence type="ECO:0000256" key="12">
    <source>
        <dbReference type="SAM" id="MobiDB-lite"/>
    </source>
</evidence>
<keyword evidence="11" id="KW-0863">Zinc-finger</keyword>
<evidence type="ECO:0000259" key="14">
    <source>
        <dbReference type="PROSITE" id="PS50878"/>
    </source>
</evidence>
<dbReference type="Proteomes" id="UP000202758">
    <property type="component" value="Genome"/>
</dbReference>
<keyword evidence="5" id="KW-0540">Nuclease</keyword>
<evidence type="ECO:0000256" key="6">
    <source>
        <dbReference type="ARBA" id="ARBA00022750"/>
    </source>
</evidence>
<sequence length="1909" mass="215881">MSRTETVTIPVVEDQIRDYRRMQRARHEAQRRLPPILGGRRRDRQGPQRIEEEINPNRELSASSRRRASMVPAEVLYNSGDTNVRNRVYEHYSEQRGLIVNSQEDFRYIQESSYNTLRNSGYEHIHIGMMMVRVLTLHRTHAGVKALVTFRDTRWQGELSILGQMELDLSEGSQPVFTAPNLMCSIHDFFHHIQVAVNTMEYDTWIAGESNLLITRGLVARITNSSVSGFRFGIEGVLNYFNSKGVMAIKARPRSTLAQRGIAWELRPTSIPRPIQAPTSAVVRETSRGNLSTRFFGYEDVPAKEPFKSPFDKTEYEEDGETSQPRRFTRVNEETKDNYALVIIATESPDFPEEGLAEGDYYTGQVLSDNWEDDYLEDWLEESQPQINISFSEEEDIISTFLGNDEKESCYQSSFFGDRVEEEDSLNPKLETDEEWEVETIRTETTEVSQTVLPIYQEAQTLKNEAVQGLAEEMSYKNLHKMQEKLAKNMALSGVESSGSGAGVYNPYDMREDTSNRPPGFAAAQGLRQNIPEVSNFVGGARPPPKSKVPYGAPANWNLPSAQQSQGVMLVLPYDIGMYAEVINRWESINVNVVNSMNWDSNQDKVDFIENLLGETEKQIVVSWRMQFEKDYKRLVEMAGDIRNVTSAIRVIFLTEDPAQGSTVEQDRAYADLERLPTPEMKNIFQFLNQYKKLAAASGKMWITSELSEKLFRKLPPIIGPAVETAFKLRYPGLDIGVPTRINFIYHYLMEVCKQAALQRSMEDLSFCSQIPIPGDYNREGKKYGLRKAGTYKGKPHNTHVRAFKKKDQQKQRKCACFICGEPDHFARECPRSGKGNINRVHYYDNLNIPQDWDIMSVDPDEPMSDAICSMSEGEAGFSATAFQFDDDLPYGEGAGINLGFVMIQGPIPNANENSWMVRYPLEGSQQSCDHQWEEGAAIPQGEPKNCGFCRLETRITSRISCPQCQLKACLLCAKRRLGIEVKKEEEVTWKFQNKDELINNLYLHNAFLIKENSLLKEQLQLAQRRVANNAMLTGADLQAFMEDYRNLTVETSQRIAEGTRGPLGQAARNWRKEADVEWTEEEEDEDEGEQVGGVVFPEGINSEECYSTSVKKASKKLYNVRVTFEIPGVEKFTAMAIIDTGATCCCIDQRVVPEGATEEAAVPSVFHGINSQSLAKKRLKAGKIFLGDNYFKIPYIYCFQMQVKGIDMLIGCNFIKSMGGGLRIEGTTVTFYKNVTTVQTQAEDLGAPNAGDQDGLPQQQVAELLTAEAVLDHQEAYFAQPEKPIDQKFKHVLGPILADLKAQGFIGEDPVKHWKKNQVICKLEIINPDITIQAQPLKHVTAEMEKSFKTQVDGLLKLRVIRPSKSRHRTLALLVKSGTSIDPLTGKEVKGKERMVYDYRQLNNNTHKDQYSLPGINTIIQKVGRAKVYSKFDLKSGFHQVAMDEDSIPWTAFLVPGGLYEWLVMPFGLRNAPAIFQRKMDEVFGDLKDFIAVYIDDILVFSETHEQHAQHIKRMLLRCKKHGLVLSPSKMKIAQKEIEFLGATLTGGQIKLQDHIVKKIAAVDDKSLQTTKGLRSWLGIINYTRAYIPNCGTLLGPLYSKVGLHGDKRWKASDWQLVKQIKRLVQILPTLEIPPKDCHIIIETDGCMEGWGGICKWCPIRKKAKKEERICAYVSGKFLTVKSTIDAEIFAVMESLSALKIYFLDKEEITVRTDCQAIISFYNKQAQNKPSRVRWLAFCDYINGNGLCVKFEHIKGEENFLADHLSRITALLVTGPWPTEEEAEELGTFLAVADDTSISSTLTRETKESLIQLSGTVMETWCSQRLQLNSTAQNSQGQQQKKVYPSKQQLNIGQGCPPLRTRNTRNSLPKLQQLTPSSVKSWKPPKAVQVAGIITTEICSQPWKKGKG</sequence>
<evidence type="ECO:0000256" key="11">
    <source>
        <dbReference type="PROSITE-ProRule" id="PRU00047"/>
    </source>
</evidence>
<dbReference type="GeneID" id="31653071"/>
<evidence type="ECO:0000256" key="8">
    <source>
        <dbReference type="ARBA" id="ARBA00022801"/>
    </source>
</evidence>
<evidence type="ECO:0000256" key="7">
    <source>
        <dbReference type="ARBA" id="ARBA00022759"/>
    </source>
</evidence>
<dbReference type="PANTHER" id="PTHR33064">
    <property type="entry name" value="POL PROTEIN"/>
    <property type="match status" value="1"/>
</dbReference>
<evidence type="ECO:0000313" key="15">
    <source>
        <dbReference type="EMBL" id="AQM50987.1"/>
    </source>
</evidence>
<keyword evidence="10" id="KW-0695">RNA-directed DNA polymerase</keyword>
<dbReference type="GO" id="GO:0003676">
    <property type="term" value="F:nucleic acid binding"/>
    <property type="evidence" value="ECO:0007669"/>
    <property type="project" value="InterPro"/>
</dbReference>
<dbReference type="Gene3D" id="3.30.420.10">
    <property type="entry name" value="Ribonuclease H-like superfamily/Ribonuclease H"/>
    <property type="match status" value="1"/>
</dbReference>
<dbReference type="RefSeq" id="YP_009352866.1">
    <property type="nucleotide sequence ID" value="NC_034252.1"/>
</dbReference>
<dbReference type="InterPro" id="IPR043128">
    <property type="entry name" value="Rev_trsase/Diguanyl_cyclase"/>
</dbReference>
<dbReference type="SMART" id="SM00343">
    <property type="entry name" value="ZnF_C2HC"/>
    <property type="match status" value="1"/>
</dbReference>
<keyword evidence="4" id="KW-0548">Nucleotidyltransferase</keyword>
<dbReference type="Gene3D" id="3.10.10.10">
    <property type="entry name" value="HIV Type 1 Reverse Transcriptase, subunit A, domain 1"/>
    <property type="match status" value="1"/>
</dbReference>